<organism evidence="1">
    <name type="scientific">Tanacetum cinerariifolium</name>
    <name type="common">Dalmatian daisy</name>
    <name type="synonym">Chrysanthemum cinerariifolium</name>
    <dbReference type="NCBI Taxonomy" id="118510"/>
    <lineage>
        <taxon>Eukaryota</taxon>
        <taxon>Viridiplantae</taxon>
        <taxon>Streptophyta</taxon>
        <taxon>Embryophyta</taxon>
        <taxon>Tracheophyta</taxon>
        <taxon>Spermatophyta</taxon>
        <taxon>Magnoliopsida</taxon>
        <taxon>eudicotyledons</taxon>
        <taxon>Gunneridae</taxon>
        <taxon>Pentapetalae</taxon>
        <taxon>asterids</taxon>
        <taxon>campanulids</taxon>
        <taxon>Asterales</taxon>
        <taxon>Asteraceae</taxon>
        <taxon>Asteroideae</taxon>
        <taxon>Anthemideae</taxon>
        <taxon>Anthemidinae</taxon>
        <taxon>Tanacetum</taxon>
    </lineage>
</organism>
<reference evidence="1" key="1">
    <citation type="journal article" date="2019" name="Sci. Rep.">
        <title>Draft genome of Tanacetum cinerariifolium, the natural source of mosquito coil.</title>
        <authorList>
            <person name="Yamashiro T."/>
            <person name="Shiraishi A."/>
            <person name="Satake H."/>
            <person name="Nakayama K."/>
        </authorList>
    </citation>
    <scope>NUCLEOTIDE SEQUENCE</scope>
</reference>
<protein>
    <submittedName>
        <fullName evidence="1">Uncharacterized protein</fullName>
    </submittedName>
</protein>
<sequence length="94" mass="10250">MEFNKPLFKDAKAEDVDVHLYRSMIGPLMYLTTSRPDITFVVCACARLVIAKDGRCFLDTSEVTTGNTSLSTAGLTTAGQSFGVDAAMELEEKH</sequence>
<accession>A0A6L2KV08</accession>
<gene>
    <name evidence="1" type="ORF">Tci_025256</name>
</gene>
<dbReference type="EMBL" id="BKCJ010003149">
    <property type="protein sequence ID" value="GEU53278.1"/>
    <property type="molecule type" value="Genomic_DNA"/>
</dbReference>
<comment type="caution">
    <text evidence="1">The sequence shown here is derived from an EMBL/GenBank/DDBJ whole genome shotgun (WGS) entry which is preliminary data.</text>
</comment>
<name>A0A6L2KV08_TANCI</name>
<evidence type="ECO:0000313" key="1">
    <source>
        <dbReference type="EMBL" id="GEU53278.1"/>
    </source>
</evidence>
<dbReference type="AlphaFoldDB" id="A0A6L2KV08"/>
<proteinExistence type="predicted"/>